<reference evidence="2" key="1">
    <citation type="submission" date="2022-01" db="EMBL/GenBank/DDBJ databases">
        <authorList>
            <person name="King R."/>
        </authorList>
    </citation>
    <scope>NUCLEOTIDE SEQUENCE</scope>
</reference>
<evidence type="ECO:0000313" key="2">
    <source>
        <dbReference type="EMBL" id="CAG9838176.1"/>
    </source>
</evidence>
<feature type="region of interest" description="Disordered" evidence="1">
    <location>
        <begin position="29"/>
        <end position="58"/>
    </location>
</feature>
<dbReference type="InterPro" id="IPR045347">
    <property type="entry name" value="HIND"/>
</dbReference>
<dbReference type="GO" id="GO:0046540">
    <property type="term" value="C:U4/U6 x U5 tri-snRNP complex"/>
    <property type="evidence" value="ECO:0007669"/>
    <property type="project" value="InterPro"/>
</dbReference>
<evidence type="ECO:0000256" key="1">
    <source>
        <dbReference type="SAM" id="MobiDB-lite"/>
    </source>
</evidence>
<dbReference type="AlphaFoldDB" id="A0A9N9TBF7"/>
<dbReference type="Pfam" id="PF19252">
    <property type="entry name" value="HIND"/>
    <property type="match status" value="1"/>
</dbReference>
<proteinExistence type="predicted"/>
<dbReference type="OrthoDB" id="5583at2759"/>
<accession>A0A9N9TBF7</accession>
<feature type="compositionally biased region" description="Polar residues" evidence="1">
    <location>
        <begin position="44"/>
        <end position="57"/>
    </location>
</feature>
<dbReference type="GO" id="GO:0000398">
    <property type="term" value="P:mRNA splicing, via spliceosome"/>
    <property type="evidence" value="ECO:0007669"/>
    <property type="project" value="InterPro"/>
</dbReference>
<name>A0A9N9TBF7_DIABA</name>
<dbReference type="EMBL" id="OU898282">
    <property type="protein sequence ID" value="CAG9838176.1"/>
    <property type="molecule type" value="Genomic_DNA"/>
</dbReference>
<organism evidence="2 3">
    <name type="scientific">Diabrotica balteata</name>
    <name type="common">Banded cucumber beetle</name>
    <dbReference type="NCBI Taxonomy" id="107213"/>
    <lineage>
        <taxon>Eukaryota</taxon>
        <taxon>Metazoa</taxon>
        <taxon>Ecdysozoa</taxon>
        <taxon>Arthropoda</taxon>
        <taxon>Hexapoda</taxon>
        <taxon>Insecta</taxon>
        <taxon>Pterygota</taxon>
        <taxon>Neoptera</taxon>
        <taxon>Endopterygota</taxon>
        <taxon>Coleoptera</taxon>
        <taxon>Polyphaga</taxon>
        <taxon>Cucujiformia</taxon>
        <taxon>Chrysomeloidea</taxon>
        <taxon>Chrysomelidae</taxon>
        <taxon>Galerucinae</taxon>
        <taxon>Diabroticina</taxon>
        <taxon>Diabroticites</taxon>
        <taxon>Diabrotica</taxon>
    </lineage>
</organism>
<keyword evidence="3" id="KW-1185">Reference proteome</keyword>
<evidence type="ECO:0000313" key="3">
    <source>
        <dbReference type="Proteomes" id="UP001153709"/>
    </source>
</evidence>
<gene>
    <name evidence="2" type="ORF">DIABBA_LOCUS11100</name>
</gene>
<sequence>MIVQINHCQKRIIKVMIPMLSKLLRMCTSPPRVQEPAPKKTSHPEPTSQSSVNQHVESLSIDETNKLRAKLGFKPLDVGTSSSNTLKWSWVGYVAWQEYTVRENTN</sequence>
<dbReference type="Proteomes" id="UP001153709">
    <property type="component" value="Chromosome 7"/>
</dbReference>
<protein>
    <submittedName>
        <fullName evidence="2">Uncharacterized protein</fullName>
    </submittedName>
</protein>